<dbReference type="InterPro" id="IPR013783">
    <property type="entry name" value="Ig-like_fold"/>
</dbReference>
<comment type="caution">
    <text evidence="2">The sequence shown here is derived from an EMBL/GenBank/DDBJ whole genome shotgun (WGS) entry which is preliminary data.</text>
</comment>
<dbReference type="InterPro" id="IPR003961">
    <property type="entry name" value="FN3_dom"/>
</dbReference>
<reference evidence="2" key="2">
    <citation type="journal article" date="2021" name="PeerJ">
        <title>Extensive microbial diversity within the chicken gut microbiome revealed by metagenomics and culture.</title>
        <authorList>
            <person name="Gilroy R."/>
            <person name="Ravi A."/>
            <person name="Getino M."/>
            <person name="Pursley I."/>
            <person name="Horton D.L."/>
            <person name="Alikhan N.F."/>
            <person name="Baker D."/>
            <person name="Gharbi K."/>
            <person name="Hall N."/>
            <person name="Watson M."/>
            <person name="Adriaenssens E.M."/>
            <person name="Foster-Nyarko E."/>
            <person name="Jarju S."/>
            <person name="Secka A."/>
            <person name="Antonio M."/>
            <person name="Oren A."/>
            <person name="Chaudhuri R.R."/>
            <person name="La Ragione R."/>
            <person name="Hildebrand F."/>
            <person name="Pallen M.J."/>
        </authorList>
    </citation>
    <scope>NUCLEOTIDE SEQUENCE</scope>
    <source>
        <strain evidence="2">B3-2255</strain>
    </source>
</reference>
<evidence type="ECO:0000313" key="2">
    <source>
        <dbReference type="EMBL" id="MBO8481989.1"/>
    </source>
</evidence>
<dbReference type="PROSITE" id="PS50853">
    <property type="entry name" value="FN3"/>
    <property type="match status" value="1"/>
</dbReference>
<proteinExistence type="predicted"/>
<feature type="domain" description="Fibronectin type-III" evidence="1">
    <location>
        <begin position="12"/>
        <end position="115"/>
    </location>
</feature>
<reference evidence="2" key="1">
    <citation type="submission" date="2020-10" db="EMBL/GenBank/DDBJ databases">
        <authorList>
            <person name="Gilroy R."/>
        </authorList>
    </citation>
    <scope>NUCLEOTIDE SEQUENCE</scope>
    <source>
        <strain evidence="2">B3-2255</strain>
    </source>
</reference>
<dbReference type="PROSITE" id="PS51257">
    <property type="entry name" value="PROKAR_LIPOPROTEIN"/>
    <property type="match status" value="1"/>
</dbReference>
<dbReference type="Proteomes" id="UP000823772">
    <property type="component" value="Unassembled WGS sequence"/>
</dbReference>
<sequence length="594" mass="67235">MKLKSFIFGAIAVLAFVSCDRNTDGLVLDAPVLEISYTSSTSFTVAWNAVEGADMYTYEFMEDQASTEKVSVSFEDLKTDTSYTVKVKAVSTVAKAESEWSEISVELVSSGTPPDPEYVINLTAEMKPDMVLNVKTSPTDKEAPYYFEPVPGSIYEGFNDDPEAMFMDIINTYLEYYQYDSAMAFENLKMTGDEDKDYNISKYAEPEFFVFAAGIDEEMNITTAVESVKVSLDLPVSENKFVIVVDVCTQSEIRVTVAPTNGDQYALILQDKETVDALSDTQLKSLLLSLVNDNNLCVNETTMTYNKNIVPSHDYSILVFGYEEGVITTAINRKDIRTPDPVVVEDLTFEFEITPVGPREVDVEIRPSDEAASYFYDVVSLSDWTQYYQNEPSLYVEEMADSQGRDVLDYLDAFGSIGTVTYTYDDFYLSPDSDYVLFAMGYYVEGDQVIWLEAQYEDFHTPADEGGEGPVENLTFELQIMGVEIGRFYVDVIPSDNNAPYVYAVMTDIEYDEYFLPDDIYGYFYQQYENSGFEGTFAAYVESISKTGESYELSDYYQSDDCWYYKLIAAGVVVDGDNVTFYAPSEMYLWYETW</sequence>
<gene>
    <name evidence="2" type="ORF">IAC87_05530</name>
</gene>
<dbReference type="SUPFAM" id="SSF49265">
    <property type="entry name" value="Fibronectin type III"/>
    <property type="match status" value="1"/>
</dbReference>
<dbReference type="SMART" id="SM00060">
    <property type="entry name" value="FN3"/>
    <property type="match status" value="1"/>
</dbReference>
<evidence type="ECO:0000259" key="1">
    <source>
        <dbReference type="PROSITE" id="PS50853"/>
    </source>
</evidence>
<dbReference type="InterPro" id="IPR036116">
    <property type="entry name" value="FN3_sf"/>
</dbReference>
<organism evidence="2 3">
    <name type="scientific">Candidatus Merdivivens faecigallinarum</name>
    <dbReference type="NCBI Taxonomy" id="2840871"/>
    <lineage>
        <taxon>Bacteria</taxon>
        <taxon>Pseudomonadati</taxon>
        <taxon>Bacteroidota</taxon>
        <taxon>Bacteroidia</taxon>
        <taxon>Bacteroidales</taxon>
        <taxon>Muribaculaceae</taxon>
        <taxon>Muribaculaceae incertae sedis</taxon>
        <taxon>Candidatus Merdivivens</taxon>
    </lineage>
</organism>
<dbReference type="AlphaFoldDB" id="A0A9D9J1D8"/>
<dbReference type="CDD" id="cd00063">
    <property type="entry name" value="FN3"/>
    <property type="match status" value="1"/>
</dbReference>
<dbReference type="EMBL" id="JADILY010000113">
    <property type="protein sequence ID" value="MBO8481989.1"/>
    <property type="molecule type" value="Genomic_DNA"/>
</dbReference>
<accession>A0A9D9J1D8</accession>
<protein>
    <submittedName>
        <fullName evidence="2">Fibronectin type III domain-containing protein</fullName>
    </submittedName>
</protein>
<evidence type="ECO:0000313" key="3">
    <source>
        <dbReference type="Proteomes" id="UP000823772"/>
    </source>
</evidence>
<name>A0A9D9J1D8_9BACT</name>
<dbReference type="Gene3D" id="2.60.40.10">
    <property type="entry name" value="Immunoglobulins"/>
    <property type="match status" value="1"/>
</dbReference>